<dbReference type="KEGG" id="kfa:Q73A0000_06670"/>
<sequence>MYDYGARMYMPDIGRWGQIDPFALLYHTNTPYNYTLNNPIYYKDPDGRRVVSTDEETQKTILAYITNQLGENNGFYFNKKGELGYKNSSFKKLSKGFNDEQKSLANGLTSVVDDKDKTIEVLSNKDSNEFTVNIYEPGFVMEKTEDGKERFAMDENGVPKREGWQKMDATADLNVSNTGGALFWAPGKYDKTKQGYGYVVMNRSKISSLQIQGEKGQLTVPSASSAFFHEMLDHGLDYIKNGNLNKSSGSGVENVYFHNQALKNISNGESPLRISHYDTK</sequence>
<dbReference type="InterPro" id="IPR050708">
    <property type="entry name" value="T6SS_VgrG/RHS"/>
</dbReference>
<dbReference type="Gene3D" id="2.180.10.10">
    <property type="entry name" value="RHS repeat-associated core"/>
    <property type="match status" value="1"/>
</dbReference>
<dbReference type="AlphaFoldDB" id="A0A7M2Y738"/>
<dbReference type="RefSeq" id="WP_193813301.1">
    <property type="nucleotide sequence ID" value="NZ_CP040442.1"/>
</dbReference>
<dbReference type="InterPro" id="IPR022385">
    <property type="entry name" value="Rhs_assc_core"/>
</dbReference>
<accession>A0A7M2Y738</accession>
<protein>
    <recommendedName>
        <fullName evidence="3">RHS repeat-associated core domain-containing protein</fullName>
    </recommendedName>
</protein>
<reference evidence="1 2" key="1">
    <citation type="submission" date="2019-05" db="EMBL/GenBank/DDBJ databases">
        <title>Chryseobacterium sp. isolated from King George Island, maritime Antarctica.</title>
        <authorList>
            <person name="Peng X."/>
        </authorList>
    </citation>
    <scope>NUCLEOTIDE SEQUENCE [LARGE SCALE GENOMIC DNA]</scope>
    <source>
        <strain evidence="1 2">7-3A</strain>
    </source>
</reference>
<organism evidence="1 2">
    <name type="scientific">Kaistella flava</name>
    <name type="common">ex Peng et al. 2021</name>
    <dbReference type="NCBI Taxonomy" id="2038776"/>
    <lineage>
        <taxon>Bacteria</taxon>
        <taxon>Pseudomonadati</taxon>
        <taxon>Bacteroidota</taxon>
        <taxon>Flavobacteriia</taxon>
        <taxon>Flavobacteriales</taxon>
        <taxon>Weeksellaceae</taxon>
        <taxon>Chryseobacterium group</taxon>
        <taxon>Kaistella</taxon>
    </lineage>
</organism>
<evidence type="ECO:0008006" key="3">
    <source>
        <dbReference type="Google" id="ProtNLM"/>
    </source>
</evidence>
<dbReference type="Proteomes" id="UP000594195">
    <property type="component" value="Chromosome"/>
</dbReference>
<keyword evidence="2" id="KW-1185">Reference proteome</keyword>
<gene>
    <name evidence="1" type="ORF">Q73A0000_06670</name>
</gene>
<proteinExistence type="predicted"/>
<dbReference type="PANTHER" id="PTHR32305">
    <property type="match status" value="1"/>
</dbReference>
<dbReference type="NCBIfam" id="TIGR03696">
    <property type="entry name" value="Rhs_assc_core"/>
    <property type="match status" value="1"/>
</dbReference>
<evidence type="ECO:0000313" key="1">
    <source>
        <dbReference type="EMBL" id="QOW10068.1"/>
    </source>
</evidence>
<evidence type="ECO:0000313" key="2">
    <source>
        <dbReference type="Proteomes" id="UP000594195"/>
    </source>
</evidence>
<name>A0A7M2Y738_9FLAO</name>
<dbReference type="EMBL" id="CP040442">
    <property type="protein sequence ID" value="QOW10068.1"/>
    <property type="molecule type" value="Genomic_DNA"/>
</dbReference>
<dbReference type="PANTHER" id="PTHR32305:SF15">
    <property type="entry name" value="PROTEIN RHSA-RELATED"/>
    <property type="match status" value="1"/>
</dbReference>